<evidence type="ECO:0000313" key="6">
    <source>
        <dbReference type="Proteomes" id="UP000243459"/>
    </source>
</evidence>
<evidence type="ECO:0000256" key="1">
    <source>
        <dbReference type="ARBA" id="ARBA00006432"/>
    </source>
</evidence>
<dbReference type="Gene3D" id="3.40.50.980">
    <property type="match status" value="1"/>
</dbReference>
<reference evidence="6" key="1">
    <citation type="journal article" date="2017" name="Nat. Commun.">
        <title>The asparagus genome sheds light on the origin and evolution of a young Y chromosome.</title>
        <authorList>
            <person name="Harkess A."/>
            <person name="Zhou J."/>
            <person name="Xu C."/>
            <person name="Bowers J.E."/>
            <person name="Van der Hulst R."/>
            <person name="Ayyampalayam S."/>
            <person name="Mercati F."/>
            <person name="Riccardi P."/>
            <person name="McKain M.R."/>
            <person name="Kakrana A."/>
            <person name="Tang H."/>
            <person name="Ray J."/>
            <person name="Groenendijk J."/>
            <person name="Arikit S."/>
            <person name="Mathioni S.M."/>
            <person name="Nakano M."/>
            <person name="Shan H."/>
            <person name="Telgmann-Rauber A."/>
            <person name="Kanno A."/>
            <person name="Yue Z."/>
            <person name="Chen H."/>
            <person name="Li W."/>
            <person name="Chen Y."/>
            <person name="Xu X."/>
            <person name="Zhang Y."/>
            <person name="Luo S."/>
            <person name="Chen H."/>
            <person name="Gao J."/>
            <person name="Mao Z."/>
            <person name="Pires J.C."/>
            <person name="Luo M."/>
            <person name="Kudrna D."/>
            <person name="Wing R.A."/>
            <person name="Meyers B.C."/>
            <person name="Yi K."/>
            <person name="Kong H."/>
            <person name="Lavrijsen P."/>
            <person name="Sunseri F."/>
            <person name="Falavigna A."/>
            <person name="Ye Y."/>
            <person name="Leebens-Mack J.H."/>
            <person name="Chen G."/>
        </authorList>
    </citation>
    <scope>NUCLEOTIDE SEQUENCE [LARGE SCALE GENOMIC DNA]</scope>
    <source>
        <strain evidence="6">cv. DH0086</strain>
    </source>
</reference>
<organism evidence="5 6">
    <name type="scientific">Asparagus officinalis</name>
    <name type="common">Garden asparagus</name>
    <dbReference type="NCBI Taxonomy" id="4686"/>
    <lineage>
        <taxon>Eukaryota</taxon>
        <taxon>Viridiplantae</taxon>
        <taxon>Streptophyta</taxon>
        <taxon>Embryophyta</taxon>
        <taxon>Tracheophyta</taxon>
        <taxon>Spermatophyta</taxon>
        <taxon>Magnoliopsida</taxon>
        <taxon>Liliopsida</taxon>
        <taxon>Asparagales</taxon>
        <taxon>Asparagaceae</taxon>
        <taxon>Asparagoideae</taxon>
        <taxon>Asparagus</taxon>
    </lineage>
</organism>
<comment type="similarity">
    <text evidence="1">Belongs to the ATP-dependent AMP-binding enzyme family.</text>
</comment>
<sequence>MDKLGPNSANASPLTPLGFLERAATVYGDLTSVIYNSTTYTWSQTYRRCLRLASALSSLGVSPGDVVSVLAPNTPAMYEMHFGVPMSGAVLNTINIRLDVRRWSCLAPATGGGVAQGPCSSILSSGPLVATDRSSLSPRSSTRSEIDSRSERHPAKISSYCRGRPVRRTRRLIETGRSGVPGWVRPT</sequence>
<dbReference type="SUPFAM" id="SSF56801">
    <property type="entry name" value="Acetyl-CoA synthetase-like"/>
    <property type="match status" value="1"/>
</dbReference>
<gene>
    <name evidence="5" type="ORF">A4U43_UnF1790</name>
</gene>
<dbReference type="InterPro" id="IPR000873">
    <property type="entry name" value="AMP-dep_synth/lig_dom"/>
</dbReference>
<feature type="region of interest" description="Disordered" evidence="3">
    <location>
        <begin position="129"/>
        <end position="157"/>
    </location>
</feature>
<proteinExistence type="inferred from homology"/>
<name>A0A1R3L7G6_ASPOF</name>
<feature type="domain" description="AMP-dependent synthetase/ligase" evidence="4">
    <location>
        <begin position="20"/>
        <end position="102"/>
    </location>
</feature>
<evidence type="ECO:0000313" key="5">
    <source>
        <dbReference type="EMBL" id="ONK55540.1"/>
    </source>
</evidence>
<dbReference type="Pfam" id="PF00501">
    <property type="entry name" value="AMP-binding"/>
    <property type="match status" value="1"/>
</dbReference>
<dbReference type="Proteomes" id="UP000243459">
    <property type="component" value="Unassembled WGS sequence"/>
</dbReference>
<accession>A0A1R3L7G6</accession>
<dbReference type="PANTHER" id="PTHR43859">
    <property type="entry name" value="ACYL-ACTIVATING ENZYME"/>
    <property type="match status" value="1"/>
</dbReference>
<dbReference type="PANTHER" id="PTHR43859:SF57">
    <property type="entry name" value="ACYL-ACTIVATING ENZYME 8-RELATED"/>
    <property type="match status" value="1"/>
</dbReference>
<feature type="compositionally biased region" description="Basic and acidic residues" evidence="3">
    <location>
        <begin position="142"/>
        <end position="154"/>
    </location>
</feature>
<dbReference type="Gramene" id="ONK55540">
    <property type="protein sequence ID" value="ONK55540"/>
    <property type="gene ID" value="A4U43_UnF1790"/>
</dbReference>
<evidence type="ECO:0000256" key="2">
    <source>
        <dbReference type="ARBA" id="ARBA00022598"/>
    </source>
</evidence>
<evidence type="ECO:0000259" key="4">
    <source>
        <dbReference type="Pfam" id="PF00501"/>
    </source>
</evidence>
<keyword evidence="6" id="KW-1185">Reference proteome</keyword>
<dbReference type="GO" id="GO:0016874">
    <property type="term" value="F:ligase activity"/>
    <property type="evidence" value="ECO:0007669"/>
    <property type="project" value="UniProtKB-KW"/>
</dbReference>
<keyword evidence="2" id="KW-0436">Ligase</keyword>
<evidence type="ECO:0000256" key="3">
    <source>
        <dbReference type="SAM" id="MobiDB-lite"/>
    </source>
</evidence>
<dbReference type="EMBL" id="KV863397">
    <property type="protein sequence ID" value="ONK55540.1"/>
    <property type="molecule type" value="Genomic_DNA"/>
</dbReference>
<dbReference type="AlphaFoldDB" id="A0A1R3L7G6"/>
<protein>
    <recommendedName>
        <fullName evidence="4">AMP-dependent synthetase/ligase domain-containing protein</fullName>
    </recommendedName>
</protein>